<comment type="caution">
    <text evidence="3">The sequence shown here is derived from an EMBL/GenBank/DDBJ whole genome shotgun (WGS) entry which is preliminary data.</text>
</comment>
<protein>
    <submittedName>
        <fullName evidence="3">Uncharacterized protein</fullName>
    </submittedName>
</protein>
<sequence length="81" mass="9095">MGEELEKELRGGEEQGIGRIKEERGIGGDGGGIGGVGVELEELEELKDLEKKLEELEDLEKKLEEGSAELEEEWSKNRRRN</sequence>
<feature type="region of interest" description="Disordered" evidence="2">
    <location>
        <begin position="1"/>
        <end position="35"/>
    </location>
</feature>
<evidence type="ECO:0000313" key="3">
    <source>
        <dbReference type="EMBL" id="KAG0481994.1"/>
    </source>
</evidence>
<dbReference type="AlphaFoldDB" id="A0A835R4G8"/>
<reference evidence="3 4" key="1">
    <citation type="journal article" date="2020" name="Nat. Food">
        <title>A phased Vanilla planifolia genome enables genetic improvement of flavour and production.</title>
        <authorList>
            <person name="Hasing T."/>
            <person name="Tang H."/>
            <person name="Brym M."/>
            <person name="Khazi F."/>
            <person name="Huang T."/>
            <person name="Chambers A.H."/>
        </authorList>
    </citation>
    <scope>NUCLEOTIDE SEQUENCE [LARGE SCALE GENOMIC DNA]</scope>
    <source>
        <tissue evidence="3">Leaf</tissue>
    </source>
</reference>
<keyword evidence="1" id="KW-0175">Coiled coil</keyword>
<dbReference type="Proteomes" id="UP000639772">
    <property type="component" value="Unassembled WGS sequence"/>
</dbReference>
<name>A0A835R4G8_VANPL</name>
<feature type="coiled-coil region" evidence="1">
    <location>
        <begin position="36"/>
        <end position="76"/>
    </location>
</feature>
<accession>A0A835R4G8</accession>
<evidence type="ECO:0000256" key="2">
    <source>
        <dbReference type="SAM" id="MobiDB-lite"/>
    </source>
</evidence>
<evidence type="ECO:0000256" key="1">
    <source>
        <dbReference type="SAM" id="Coils"/>
    </source>
</evidence>
<proteinExistence type="predicted"/>
<evidence type="ECO:0000313" key="4">
    <source>
        <dbReference type="Proteomes" id="UP000639772"/>
    </source>
</evidence>
<dbReference type="EMBL" id="JADCNM010000005">
    <property type="protein sequence ID" value="KAG0481994.1"/>
    <property type="molecule type" value="Genomic_DNA"/>
</dbReference>
<gene>
    <name evidence="3" type="ORF">HPP92_010078</name>
</gene>
<organism evidence="3 4">
    <name type="scientific">Vanilla planifolia</name>
    <name type="common">Vanilla</name>
    <dbReference type="NCBI Taxonomy" id="51239"/>
    <lineage>
        <taxon>Eukaryota</taxon>
        <taxon>Viridiplantae</taxon>
        <taxon>Streptophyta</taxon>
        <taxon>Embryophyta</taxon>
        <taxon>Tracheophyta</taxon>
        <taxon>Spermatophyta</taxon>
        <taxon>Magnoliopsida</taxon>
        <taxon>Liliopsida</taxon>
        <taxon>Asparagales</taxon>
        <taxon>Orchidaceae</taxon>
        <taxon>Vanilloideae</taxon>
        <taxon>Vanilleae</taxon>
        <taxon>Vanilla</taxon>
    </lineage>
</organism>